<comment type="catalytic activity">
    <reaction evidence="3">
        <text>a ribonucleoside 5'-triphosphate + H2O = a ribonucleoside 5'-phosphate + diphosphate + H(+)</text>
        <dbReference type="Rhea" id="RHEA:23996"/>
        <dbReference type="ChEBI" id="CHEBI:15377"/>
        <dbReference type="ChEBI" id="CHEBI:15378"/>
        <dbReference type="ChEBI" id="CHEBI:33019"/>
        <dbReference type="ChEBI" id="CHEBI:58043"/>
        <dbReference type="ChEBI" id="CHEBI:61557"/>
        <dbReference type="EC" id="3.6.1.9"/>
    </reaction>
</comment>
<dbReference type="PIRSF" id="PIRSF006305">
    <property type="entry name" value="Maf"/>
    <property type="match status" value="1"/>
</dbReference>
<reference evidence="4 5" key="1">
    <citation type="submission" date="2018-07" db="EMBL/GenBank/DDBJ databases">
        <title>Arthrobacter sp. nov., isolated from raw cow's milk with high bacterial count.</title>
        <authorList>
            <person name="Hahne J."/>
            <person name="Isele D."/>
            <person name="Lipski A."/>
        </authorList>
    </citation>
    <scope>NUCLEOTIDE SEQUENCE [LARGE SCALE GENOMIC DNA]</scope>
    <source>
        <strain evidence="4 5">JZ R-35</strain>
    </source>
</reference>
<dbReference type="CDD" id="cd00555">
    <property type="entry name" value="Maf"/>
    <property type="match status" value="1"/>
</dbReference>
<keyword evidence="3" id="KW-0546">Nucleotide metabolism</keyword>
<protein>
    <recommendedName>
        <fullName evidence="3">Nucleoside triphosphate pyrophosphatase</fullName>
        <ecNumber evidence="3">3.6.1.9</ecNumber>
    </recommendedName>
    <alternativeName>
        <fullName evidence="3">Nucleotide pyrophosphatase</fullName>
        <shortName evidence="3">Nucleotide PPase</shortName>
    </alternativeName>
</protein>
<comment type="caution">
    <text evidence="4">The sequence shown here is derived from an EMBL/GenBank/DDBJ whole genome shotgun (WGS) entry which is preliminary data.</text>
</comment>
<comment type="catalytic activity">
    <reaction evidence="3">
        <text>a 2'-deoxyribonucleoside 5'-triphosphate + H2O = a 2'-deoxyribonucleoside 5'-phosphate + diphosphate + H(+)</text>
        <dbReference type="Rhea" id="RHEA:44644"/>
        <dbReference type="ChEBI" id="CHEBI:15377"/>
        <dbReference type="ChEBI" id="CHEBI:15378"/>
        <dbReference type="ChEBI" id="CHEBI:33019"/>
        <dbReference type="ChEBI" id="CHEBI:61560"/>
        <dbReference type="ChEBI" id="CHEBI:65317"/>
        <dbReference type="EC" id="3.6.1.9"/>
    </reaction>
</comment>
<dbReference type="GO" id="GO:0005737">
    <property type="term" value="C:cytoplasm"/>
    <property type="evidence" value="ECO:0007669"/>
    <property type="project" value="UniProtKB-SubCell"/>
</dbReference>
<evidence type="ECO:0000256" key="3">
    <source>
        <dbReference type="HAMAP-Rule" id="MF_00528"/>
    </source>
</evidence>
<comment type="subcellular location">
    <subcellularLocation>
        <location evidence="3">Cytoplasm</location>
    </subcellularLocation>
</comment>
<comment type="caution">
    <text evidence="3">Lacks conserved residue(s) required for the propagation of feature annotation.</text>
</comment>
<gene>
    <name evidence="4" type="primary">maf</name>
    <name evidence="4" type="ORF">DWB68_09840</name>
</gene>
<proteinExistence type="inferred from homology"/>
<keyword evidence="3" id="KW-0963">Cytoplasm</keyword>
<dbReference type="EC" id="3.6.1.9" evidence="3"/>
<comment type="cofactor">
    <cofactor evidence="1 3">
        <name>a divalent metal cation</name>
        <dbReference type="ChEBI" id="CHEBI:60240"/>
    </cofactor>
</comment>
<evidence type="ECO:0000256" key="1">
    <source>
        <dbReference type="ARBA" id="ARBA00001968"/>
    </source>
</evidence>
<dbReference type="EMBL" id="QQXK01000018">
    <property type="protein sequence ID" value="RII41953.1"/>
    <property type="molecule type" value="Genomic_DNA"/>
</dbReference>
<keyword evidence="5" id="KW-1185">Reference proteome</keyword>
<organism evidence="4 5">
    <name type="scientific">Galactobacter valiniphilus</name>
    <dbReference type="NCBI Taxonomy" id="2676122"/>
    <lineage>
        <taxon>Bacteria</taxon>
        <taxon>Bacillati</taxon>
        <taxon>Actinomycetota</taxon>
        <taxon>Actinomycetes</taxon>
        <taxon>Micrococcales</taxon>
        <taxon>Micrococcaceae</taxon>
        <taxon>Galactobacter</taxon>
    </lineage>
</organism>
<dbReference type="RefSeq" id="WP_119424969.1">
    <property type="nucleotide sequence ID" value="NZ_QQXK01000018.1"/>
</dbReference>
<dbReference type="AlphaFoldDB" id="A0A399J8Q6"/>
<evidence type="ECO:0000313" key="4">
    <source>
        <dbReference type="EMBL" id="RII41953.1"/>
    </source>
</evidence>
<evidence type="ECO:0000313" key="5">
    <source>
        <dbReference type="Proteomes" id="UP000265419"/>
    </source>
</evidence>
<dbReference type="PANTHER" id="PTHR43213">
    <property type="entry name" value="BIFUNCTIONAL DTTP/UTP PYROPHOSPHATASE/METHYLTRANSFERASE PROTEIN-RELATED"/>
    <property type="match status" value="1"/>
</dbReference>
<dbReference type="HAMAP" id="MF_00528">
    <property type="entry name" value="Maf"/>
    <property type="match status" value="1"/>
</dbReference>
<keyword evidence="2 3" id="KW-0378">Hydrolase</keyword>
<dbReference type="InterPro" id="IPR029001">
    <property type="entry name" value="ITPase-like_fam"/>
</dbReference>
<dbReference type="PANTHER" id="PTHR43213:SF5">
    <property type="entry name" value="BIFUNCTIONAL DTTP_UTP PYROPHOSPHATASE_METHYLTRANSFERASE PROTEIN-RELATED"/>
    <property type="match status" value="1"/>
</dbReference>
<dbReference type="InterPro" id="IPR003697">
    <property type="entry name" value="Maf-like"/>
</dbReference>
<dbReference type="Gene3D" id="3.90.950.10">
    <property type="match status" value="1"/>
</dbReference>
<name>A0A399J8Q6_9MICC</name>
<comment type="similarity">
    <text evidence="3">Belongs to the Maf family.</text>
</comment>
<accession>A0A399J8Q6</accession>
<dbReference type="GO" id="GO:0009117">
    <property type="term" value="P:nucleotide metabolic process"/>
    <property type="evidence" value="ECO:0007669"/>
    <property type="project" value="UniProtKB-KW"/>
</dbReference>
<comment type="function">
    <text evidence="3">Nucleoside triphosphate pyrophosphatase. May have a dual role in cell division arrest and in preventing the incorporation of modified nucleotides into cellular nucleic acids.</text>
</comment>
<dbReference type="SUPFAM" id="SSF52972">
    <property type="entry name" value="ITPase-like"/>
    <property type="match status" value="1"/>
</dbReference>
<evidence type="ECO:0000256" key="2">
    <source>
        <dbReference type="ARBA" id="ARBA00022801"/>
    </source>
</evidence>
<dbReference type="GO" id="GO:0047429">
    <property type="term" value="F:nucleoside triphosphate diphosphatase activity"/>
    <property type="evidence" value="ECO:0007669"/>
    <property type="project" value="UniProtKB-EC"/>
</dbReference>
<sequence length="212" mass="21816">MTSTPPLLLASTSPSRRSILTSTGFAFGTQAPEVDERAEVEALRAAGELVSPGQEAQLLGTAKSRAVAATPEAAGRVVLGCDSVFELDGVAYGKPHLPEVALERWRGMSGRTGVLHTGHHLVDVSTGREASRLVSTAVTFAEVSEDEIRAYVASGEPLECAGAFTVDGLAAAFVTRLEGDVHAVVGLSPAALRSMASELGIPLAALWAAPAA</sequence>
<feature type="active site" description="Proton acceptor" evidence="3">
    <location>
        <position position="82"/>
    </location>
</feature>
<dbReference type="NCBIfam" id="TIGR00172">
    <property type="entry name" value="maf"/>
    <property type="match status" value="1"/>
</dbReference>
<dbReference type="Pfam" id="PF02545">
    <property type="entry name" value="Maf"/>
    <property type="match status" value="1"/>
</dbReference>
<dbReference type="Proteomes" id="UP000265419">
    <property type="component" value="Unassembled WGS sequence"/>
</dbReference>